<dbReference type="Proteomes" id="UP000287188">
    <property type="component" value="Unassembled WGS sequence"/>
</dbReference>
<accession>A0A402AR68</accession>
<dbReference type="Pfam" id="PF01168">
    <property type="entry name" value="Ala_racemase_N"/>
    <property type="match status" value="1"/>
</dbReference>
<dbReference type="PANTHER" id="PTHR28004">
    <property type="entry name" value="ZGC:162816-RELATED"/>
    <property type="match status" value="1"/>
</dbReference>
<dbReference type="InterPro" id="IPR029066">
    <property type="entry name" value="PLP-binding_barrel"/>
</dbReference>
<dbReference type="InterPro" id="IPR051466">
    <property type="entry name" value="D-amino_acid_metab_enzyme"/>
</dbReference>
<sequence length="153" mass="16225">MHGIMYQPKVGDVLDTLDTPAMIVDLALMDENIASLMKRFQARNIQVRPHLKTVKSSELALRLLAAGAIGGCVAKVSEAEVMVEGGVEDLLITTEIVGKPKLARLVALLQNHPLIKVVVDSVAGAQALNQAMGEAALQANVLLDLNVGRIAVV</sequence>
<evidence type="ECO:0000313" key="2">
    <source>
        <dbReference type="EMBL" id="GCE21589.1"/>
    </source>
</evidence>
<organism evidence="2 3">
    <name type="scientific">Dictyobacter kobayashii</name>
    <dbReference type="NCBI Taxonomy" id="2014872"/>
    <lineage>
        <taxon>Bacteria</taxon>
        <taxon>Bacillati</taxon>
        <taxon>Chloroflexota</taxon>
        <taxon>Ktedonobacteria</taxon>
        <taxon>Ktedonobacterales</taxon>
        <taxon>Dictyobacteraceae</taxon>
        <taxon>Dictyobacter</taxon>
    </lineage>
</organism>
<dbReference type="Gene3D" id="3.20.20.10">
    <property type="entry name" value="Alanine racemase"/>
    <property type="match status" value="1"/>
</dbReference>
<dbReference type="GO" id="GO:0008721">
    <property type="term" value="F:D-serine ammonia-lyase activity"/>
    <property type="evidence" value="ECO:0007669"/>
    <property type="project" value="TreeGrafter"/>
</dbReference>
<reference evidence="3" key="1">
    <citation type="submission" date="2018-12" db="EMBL/GenBank/DDBJ databases">
        <title>Tengunoibacter tsumagoiensis gen. nov., sp. nov., Dictyobacter kobayashii sp. nov., D. alpinus sp. nov., and D. joshuensis sp. nov. and description of Dictyobacteraceae fam. nov. within the order Ktedonobacterales isolated from Tengu-no-mugimeshi.</title>
        <authorList>
            <person name="Wang C.M."/>
            <person name="Zheng Y."/>
            <person name="Sakai Y."/>
            <person name="Toyoda A."/>
            <person name="Minakuchi Y."/>
            <person name="Abe K."/>
            <person name="Yokota A."/>
            <person name="Yabe S."/>
        </authorList>
    </citation>
    <scope>NUCLEOTIDE SEQUENCE [LARGE SCALE GENOMIC DNA]</scope>
    <source>
        <strain evidence="3">Uno11</strain>
    </source>
</reference>
<proteinExistence type="predicted"/>
<dbReference type="EMBL" id="BIFS01000001">
    <property type="protein sequence ID" value="GCE21589.1"/>
    <property type="molecule type" value="Genomic_DNA"/>
</dbReference>
<dbReference type="InterPro" id="IPR001608">
    <property type="entry name" value="Ala_racemase_N"/>
</dbReference>
<evidence type="ECO:0000313" key="3">
    <source>
        <dbReference type="Proteomes" id="UP000287188"/>
    </source>
</evidence>
<comment type="caution">
    <text evidence="2">The sequence shown here is derived from an EMBL/GenBank/DDBJ whole genome shotgun (WGS) entry which is preliminary data.</text>
</comment>
<evidence type="ECO:0000259" key="1">
    <source>
        <dbReference type="Pfam" id="PF01168"/>
    </source>
</evidence>
<protein>
    <recommendedName>
        <fullName evidence="1">Alanine racemase N-terminal domain-containing protein</fullName>
    </recommendedName>
</protein>
<keyword evidence="3" id="KW-1185">Reference proteome</keyword>
<name>A0A402AR68_9CHLR</name>
<dbReference type="SUPFAM" id="SSF51419">
    <property type="entry name" value="PLP-binding barrel"/>
    <property type="match status" value="1"/>
</dbReference>
<feature type="domain" description="Alanine racemase N-terminal" evidence="1">
    <location>
        <begin position="24"/>
        <end position="148"/>
    </location>
</feature>
<gene>
    <name evidence="2" type="ORF">KDK_53890</name>
</gene>
<dbReference type="GO" id="GO:0036088">
    <property type="term" value="P:D-serine catabolic process"/>
    <property type="evidence" value="ECO:0007669"/>
    <property type="project" value="TreeGrafter"/>
</dbReference>
<dbReference type="AlphaFoldDB" id="A0A402AR68"/>
<dbReference type="PANTHER" id="PTHR28004:SF2">
    <property type="entry name" value="D-SERINE DEHYDRATASE"/>
    <property type="match status" value="1"/>
</dbReference>